<reference evidence="3 4" key="1">
    <citation type="submission" date="2016-11" db="EMBL/GenBank/DDBJ databases">
        <authorList>
            <person name="Jaros S."/>
            <person name="Januszkiewicz K."/>
            <person name="Wedrychowicz H."/>
        </authorList>
    </citation>
    <scope>NUCLEOTIDE SEQUENCE [LARGE SCALE GENOMIC DNA]</scope>
    <source>
        <strain evidence="3 4">CGMCC 1.7049</strain>
    </source>
</reference>
<gene>
    <name evidence="3" type="ORF">SAMN04488068_2388</name>
</gene>
<dbReference type="PANTHER" id="PTHR44520:SF2">
    <property type="entry name" value="RESPONSE REGULATOR RCP1"/>
    <property type="match status" value="1"/>
</dbReference>
<organism evidence="3 4">
    <name type="scientific">Hydrocarboniphaga daqingensis</name>
    <dbReference type="NCBI Taxonomy" id="490188"/>
    <lineage>
        <taxon>Bacteria</taxon>
        <taxon>Pseudomonadati</taxon>
        <taxon>Pseudomonadota</taxon>
        <taxon>Gammaproteobacteria</taxon>
        <taxon>Nevskiales</taxon>
        <taxon>Nevskiaceae</taxon>
        <taxon>Hydrocarboniphaga</taxon>
    </lineage>
</organism>
<proteinExistence type="predicted"/>
<dbReference type="PROSITE" id="PS50110">
    <property type="entry name" value="RESPONSE_REGULATORY"/>
    <property type="match status" value="1"/>
</dbReference>
<name>A0A1M5PXH8_9GAMM</name>
<protein>
    <submittedName>
        <fullName evidence="3">Response regulator receiver domain-containing protein</fullName>
    </submittedName>
</protein>
<dbReference type="InterPro" id="IPR001789">
    <property type="entry name" value="Sig_transdc_resp-reg_receiver"/>
</dbReference>
<dbReference type="Gene3D" id="3.40.50.2300">
    <property type="match status" value="1"/>
</dbReference>
<evidence type="ECO:0000259" key="2">
    <source>
        <dbReference type="PROSITE" id="PS50110"/>
    </source>
</evidence>
<dbReference type="SUPFAM" id="SSF52172">
    <property type="entry name" value="CheY-like"/>
    <property type="match status" value="1"/>
</dbReference>
<dbReference type="Proteomes" id="UP000199758">
    <property type="component" value="Unassembled WGS sequence"/>
</dbReference>
<dbReference type="SMART" id="SM00448">
    <property type="entry name" value="REC"/>
    <property type="match status" value="1"/>
</dbReference>
<dbReference type="CDD" id="cd17557">
    <property type="entry name" value="REC_Rcp-like"/>
    <property type="match status" value="1"/>
</dbReference>
<accession>A0A1M5PXH8</accession>
<dbReference type="Pfam" id="PF00072">
    <property type="entry name" value="Response_reg"/>
    <property type="match status" value="1"/>
</dbReference>
<dbReference type="AlphaFoldDB" id="A0A1M5PXH8"/>
<dbReference type="EMBL" id="FQWZ01000005">
    <property type="protein sequence ID" value="SHH06727.1"/>
    <property type="molecule type" value="Genomic_DNA"/>
</dbReference>
<evidence type="ECO:0000313" key="3">
    <source>
        <dbReference type="EMBL" id="SHH06727.1"/>
    </source>
</evidence>
<dbReference type="InterPro" id="IPR052893">
    <property type="entry name" value="TCS_response_regulator"/>
</dbReference>
<dbReference type="OrthoDB" id="9793549at2"/>
<dbReference type="RefSeq" id="WP_072897858.1">
    <property type="nucleotide sequence ID" value="NZ_FQWZ01000005.1"/>
</dbReference>
<keyword evidence="4" id="KW-1185">Reference proteome</keyword>
<feature type="modified residue" description="4-aspartylphosphate" evidence="1">
    <location>
        <position position="69"/>
    </location>
</feature>
<feature type="domain" description="Response regulatory" evidence="2">
    <location>
        <begin position="11"/>
        <end position="136"/>
    </location>
</feature>
<evidence type="ECO:0000256" key="1">
    <source>
        <dbReference type="PROSITE-ProRule" id="PRU00169"/>
    </source>
</evidence>
<dbReference type="InterPro" id="IPR011006">
    <property type="entry name" value="CheY-like_superfamily"/>
</dbReference>
<dbReference type="GO" id="GO:0000160">
    <property type="term" value="P:phosphorelay signal transduction system"/>
    <property type="evidence" value="ECO:0007669"/>
    <property type="project" value="InterPro"/>
</dbReference>
<sequence>MPDDLNKQQPVILLVEDNPADVRLACEVLEEAGFAGPLLIARDGEQALKMVAGTDEYTHSPRPDLILLDLNLPRRSGLEVLTQIKQDPALRRIPVLVLTTSRAASDVDSCYDAYANAFLTKPVDISQFSSLAKLIREFWLDSVQLSGRPGGH</sequence>
<evidence type="ECO:0000313" key="4">
    <source>
        <dbReference type="Proteomes" id="UP000199758"/>
    </source>
</evidence>
<keyword evidence="1" id="KW-0597">Phosphoprotein</keyword>
<dbReference type="PANTHER" id="PTHR44520">
    <property type="entry name" value="RESPONSE REGULATOR RCP1-RELATED"/>
    <property type="match status" value="1"/>
</dbReference>
<dbReference type="STRING" id="490188.SAMN04488068_2388"/>